<name>F3QNN0_9BURK</name>
<evidence type="ECO:0000313" key="1">
    <source>
        <dbReference type="EMBL" id="EGG50802.1"/>
    </source>
</evidence>
<reference evidence="1 2" key="1">
    <citation type="submission" date="2011-02" db="EMBL/GenBank/DDBJ databases">
        <authorList>
            <person name="Weinstock G."/>
            <person name="Sodergren E."/>
            <person name="Clifton S."/>
            <person name="Fulton L."/>
            <person name="Fulton B."/>
            <person name="Courtney L."/>
            <person name="Fronick C."/>
            <person name="Harrison M."/>
            <person name="Strong C."/>
            <person name="Farmer C."/>
            <person name="Delahaunty K."/>
            <person name="Markovic C."/>
            <person name="Hall O."/>
            <person name="Minx P."/>
            <person name="Tomlinson C."/>
            <person name="Mitreva M."/>
            <person name="Hou S."/>
            <person name="Chen J."/>
            <person name="Wollam A."/>
            <person name="Pepin K.H."/>
            <person name="Johnson M."/>
            <person name="Bhonagiri V."/>
            <person name="Zhang X."/>
            <person name="Suruliraj S."/>
            <person name="Warren W."/>
            <person name="Chinwalla A."/>
            <person name="Mardis E.R."/>
            <person name="Wilson R.K."/>
        </authorList>
    </citation>
    <scope>NUCLEOTIDE SEQUENCE [LARGE SCALE GENOMIC DNA]</scope>
    <source>
        <strain evidence="1 2">YIT 11859</strain>
    </source>
</reference>
<gene>
    <name evidence="1" type="ORF">HMPREF9439_02566</name>
</gene>
<protein>
    <submittedName>
        <fullName evidence="1">Uncharacterized protein</fullName>
    </submittedName>
</protein>
<keyword evidence="2" id="KW-1185">Reference proteome</keyword>
<proteinExistence type="predicted"/>
<comment type="caution">
    <text evidence="1">The sequence shown here is derived from an EMBL/GenBank/DDBJ whole genome shotgun (WGS) entry which is preliminary data.</text>
</comment>
<accession>F3QNN0</accession>
<dbReference type="Proteomes" id="UP000005156">
    <property type="component" value="Unassembled WGS sequence"/>
</dbReference>
<organism evidence="1 2">
    <name type="scientific">Parasutterella excrementihominis YIT 11859</name>
    <dbReference type="NCBI Taxonomy" id="762966"/>
    <lineage>
        <taxon>Bacteria</taxon>
        <taxon>Pseudomonadati</taxon>
        <taxon>Pseudomonadota</taxon>
        <taxon>Betaproteobacteria</taxon>
        <taxon>Burkholderiales</taxon>
        <taxon>Sutterellaceae</taxon>
        <taxon>Parasutterella</taxon>
    </lineage>
</organism>
<sequence>MCSAECTPRTIYRSFFKTALSRRKKKAPEGASCSRLIKN</sequence>
<dbReference type="EMBL" id="AFBP01000095">
    <property type="protein sequence ID" value="EGG50802.1"/>
    <property type="molecule type" value="Genomic_DNA"/>
</dbReference>
<evidence type="ECO:0000313" key="2">
    <source>
        <dbReference type="Proteomes" id="UP000005156"/>
    </source>
</evidence>
<dbReference type="AlphaFoldDB" id="F3QNN0"/>
<dbReference type="HOGENOM" id="CLU_3314010_0_0_4"/>